<evidence type="ECO:0000313" key="6">
    <source>
        <dbReference type="EMBL" id="MBB5911954.1"/>
    </source>
</evidence>
<evidence type="ECO:0000256" key="1">
    <source>
        <dbReference type="ARBA" id="ARBA00023015"/>
    </source>
</evidence>
<dbReference type="InterPro" id="IPR050109">
    <property type="entry name" value="HTH-type_TetR-like_transc_reg"/>
</dbReference>
<comment type="caution">
    <text evidence="6">The sequence shown here is derived from an EMBL/GenBank/DDBJ whole genome shotgun (WGS) entry which is preliminary data.</text>
</comment>
<dbReference type="Proteomes" id="UP000540412">
    <property type="component" value="Unassembled WGS sequence"/>
</dbReference>
<accession>A0A7W9PA66</accession>
<evidence type="ECO:0000256" key="3">
    <source>
        <dbReference type="ARBA" id="ARBA00023163"/>
    </source>
</evidence>
<dbReference type="SUPFAM" id="SSF46689">
    <property type="entry name" value="Homeodomain-like"/>
    <property type="match status" value="1"/>
</dbReference>
<dbReference type="EMBL" id="JACHIT010000001">
    <property type="protein sequence ID" value="MBB5911954.1"/>
    <property type="molecule type" value="Genomic_DNA"/>
</dbReference>
<dbReference type="Pfam" id="PF21306">
    <property type="entry name" value="TetR_C_40"/>
    <property type="match status" value="1"/>
</dbReference>
<dbReference type="PANTHER" id="PTHR30055:SF234">
    <property type="entry name" value="HTH-TYPE TRANSCRIPTIONAL REGULATOR BETI"/>
    <property type="match status" value="1"/>
</dbReference>
<proteinExistence type="predicted"/>
<feature type="DNA-binding region" description="H-T-H motif" evidence="4">
    <location>
        <begin position="39"/>
        <end position="58"/>
    </location>
</feature>
<feature type="domain" description="HTH tetR-type" evidence="5">
    <location>
        <begin position="16"/>
        <end position="76"/>
    </location>
</feature>
<reference evidence="6 7" key="1">
    <citation type="submission" date="2020-08" db="EMBL/GenBank/DDBJ databases">
        <title>Sequencing the genomes of 1000 actinobacteria strains.</title>
        <authorList>
            <person name="Klenk H.-P."/>
        </authorList>
    </citation>
    <scope>NUCLEOTIDE SEQUENCE [LARGE SCALE GENOMIC DNA]</scope>
    <source>
        <strain evidence="6 7">DSM 43582</strain>
    </source>
</reference>
<dbReference type="InterPro" id="IPR049513">
    <property type="entry name" value="TetR_C_40"/>
</dbReference>
<dbReference type="InterPro" id="IPR009057">
    <property type="entry name" value="Homeodomain-like_sf"/>
</dbReference>
<dbReference type="RefSeq" id="WP_246829663.1">
    <property type="nucleotide sequence ID" value="NZ_JACHIT010000001.1"/>
</dbReference>
<dbReference type="Pfam" id="PF00440">
    <property type="entry name" value="TetR_N"/>
    <property type="match status" value="1"/>
</dbReference>
<keyword evidence="2 4" id="KW-0238">DNA-binding</keyword>
<evidence type="ECO:0000313" key="7">
    <source>
        <dbReference type="Proteomes" id="UP000540412"/>
    </source>
</evidence>
<dbReference type="PROSITE" id="PS01081">
    <property type="entry name" value="HTH_TETR_1"/>
    <property type="match status" value="1"/>
</dbReference>
<evidence type="ECO:0000259" key="5">
    <source>
        <dbReference type="PROSITE" id="PS50977"/>
    </source>
</evidence>
<dbReference type="GO" id="GO:0003700">
    <property type="term" value="F:DNA-binding transcription factor activity"/>
    <property type="evidence" value="ECO:0007669"/>
    <property type="project" value="TreeGrafter"/>
</dbReference>
<protein>
    <submittedName>
        <fullName evidence="6">AcrR family transcriptional regulator</fullName>
    </submittedName>
</protein>
<dbReference type="PRINTS" id="PR00455">
    <property type="entry name" value="HTHTETR"/>
</dbReference>
<dbReference type="PANTHER" id="PTHR30055">
    <property type="entry name" value="HTH-TYPE TRANSCRIPTIONAL REGULATOR RUTR"/>
    <property type="match status" value="1"/>
</dbReference>
<keyword evidence="7" id="KW-1185">Reference proteome</keyword>
<dbReference type="InterPro" id="IPR023772">
    <property type="entry name" value="DNA-bd_HTH_TetR-type_CS"/>
</dbReference>
<dbReference type="AlphaFoldDB" id="A0A7W9PA66"/>
<evidence type="ECO:0000256" key="4">
    <source>
        <dbReference type="PROSITE-ProRule" id="PRU00335"/>
    </source>
</evidence>
<dbReference type="Gene3D" id="1.10.357.10">
    <property type="entry name" value="Tetracycline Repressor, domain 2"/>
    <property type="match status" value="1"/>
</dbReference>
<organism evidence="6 7">
    <name type="scientific">Nocardia transvalensis</name>
    <dbReference type="NCBI Taxonomy" id="37333"/>
    <lineage>
        <taxon>Bacteria</taxon>
        <taxon>Bacillati</taxon>
        <taxon>Actinomycetota</taxon>
        <taxon>Actinomycetes</taxon>
        <taxon>Mycobacteriales</taxon>
        <taxon>Nocardiaceae</taxon>
        <taxon>Nocardia</taxon>
    </lineage>
</organism>
<name>A0A7W9PA66_9NOCA</name>
<sequence>MNTPAPRSDRVERKRARTRAALISAAVELLAAPGGLEASVQQITDRADVGVGSFYNHFTSKTELFDAAIAETLDRYGELFDQASAGIEDPAEVFANGIRMTMHLTKTHAQLTGTLLTIGFRLMSPDRGLAPRALRDLRRAGDTGRLTIGDYPAALACTAGSLLGCLQLLATDPSTDIDTLADTLAINLLRMFGLSLDDARAVATKPLKMPPFPSRAARQASPR</sequence>
<dbReference type="GO" id="GO:0000976">
    <property type="term" value="F:transcription cis-regulatory region binding"/>
    <property type="evidence" value="ECO:0007669"/>
    <property type="project" value="TreeGrafter"/>
</dbReference>
<dbReference type="InterPro" id="IPR001647">
    <property type="entry name" value="HTH_TetR"/>
</dbReference>
<keyword evidence="3" id="KW-0804">Transcription</keyword>
<evidence type="ECO:0000256" key="2">
    <source>
        <dbReference type="ARBA" id="ARBA00023125"/>
    </source>
</evidence>
<gene>
    <name evidence="6" type="ORF">BJY24_000821</name>
</gene>
<keyword evidence="1" id="KW-0805">Transcription regulation</keyword>
<dbReference type="PROSITE" id="PS50977">
    <property type="entry name" value="HTH_TETR_2"/>
    <property type="match status" value="1"/>
</dbReference>